<accession>A0AAV9XR25</accession>
<protein>
    <submittedName>
        <fullName evidence="1">Uncharacterized protein</fullName>
    </submittedName>
</protein>
<organism evidence="1 2">
    <name type="scientific">Orbilia ellipsospora</name>
    <dbReference type="NCBI Taxonomy" id="2528407"/>
    <lineage>
        <taxon>Eukaryota</taxon>
        <taxon>Fungi</taxon>
        <taxon>Dikarya</taxon>
        <taxon>Ascomycota</taxon>
        <taxon>Pezizomycotina</taxon>
        <taxon>Orbiliomycetes</taxon>
        <taxon>Orbiliales</taxon>
        <taxon>Orbiliaceae</taxon>
        <taxon>Orbilia</taxon>
    </lineage>
</organism>
<dbReference type="AlphaFoldDB" id="A0AAV9XR25"/>
<proteinExistence type="predicted"/>
<reference evidence="1 2" key="1">
    <citation type="submission" date="2019-10" db="EMBL/GenBank/DDBJ databases">
        <authorList>
            <person name="Palmer J.M."/>
        </authorList>
    </citation>
    <scope>NUCLEOTIDE SEQUENCE [LARGE SCALE GENOMIC DNA]</scope>
    <source>
        <strain evidence="1 2">TWF694</strain>
    </source>
</reference>
<sequence>MGAHRNKLAVHAGVLQALSSLREISGGNLKRQILHLAGPFSDIKFIVCWPNRQNVAPDSWFKRGNWNQTLGP</sequence>
<dbReference type="EMBL" id="JAVHJO010000001">
    <property type="protein sequence ID" value="KAK6544550.1"/>
    <property type="molecule type" value="Genomic_DNA"/>
</dbReference>
<name>A0AAV9XR25_9PEZI</name>
<keyword evidence="2" id="KW-1185">Reference proteome</keyword>
<evidence type="ECO:0000313" key="2">
    <source>
        <dbReference type="Proteomes" id="UP001365542"/>
    </source>
</evidence>
<evidence type="ECO:0000313" key="1">
    <source>
        <dbReference type="EMBL" id="KAK6544550.1"/>
    </source>
</evidence>
<comment type="caution">
    <text evidence="1">The sequence shown here is derived from an EMBL/GenBank/DDBJ whole genome shotgun (WGS) entry which is preliminary data.</text>
</comment>
<dbReference type="Proteomes" id="UP001365542">
    <property type="component" value="Unassembled WGS sequence"/>
</dbReference>
<gene>
    <name evidence="1" type="ORF">TWF694_001240</name>
</gene>